<reference evidence="2" key="1">
    <citation type="submission" date="2023-10" db="EMBL/GenBank/DDBJ databases">
        <authorList>
            <person name="Chen Y."/>
            <person name="Shah S."/>
            <person name="Dougan E. K."/>
            <person name="Thang M."/>
            <person name="Chan C."/>
        </authorList>
    </citation>
    <scope>NUCLEOTIDE SEQUENCE [LARGE SCALE GENOMIC DNA]</scope>
</reference>
<feature type="non-terminal residue" evidence="2">
    <location>
        <position position="1"/>
    </location>
</feature>
<evidence type="ECO:0000313" key="3">
    <source>
        <dbReference type="Proteomes" id="UP001189429"/>
    </source>
</evidence>
<feature type="signal peptide" evidence="1">
    <location>
        <begin position="1"/>
        <end position="24"/>
    </location>
</feature>
<feature type="non-terminal residue" evidence="2">
    <location>
        <position position="72"/>
    </location>
</feature>
<keyword evidence="3" id="KW-1185">Reference proteome</keyword>
<gene>
    <name evidence="2" type="ORF">PCOR1329_LOCUS82817</name>
</gene>
<name>A0ABN9Y9P3_9DINO</name>
<evidence type="ECO:0000313" key="2">
    <source>
        <dbReference type="EMBL" id="CAK0908037.1"/>
    </source>
</evidence>
<organism evidence="2 3">
    <name type="scientific">Prorocentrum cordatum</name>
    <dbReference type="NCBI Taxonomy" id="2364126"/>
    <lineage>
        <taxon>Eukaryota</taxon>
        <taxon>Sar</taxon>
        <taxon>Alveolata</taxon>
        <taxon>Dinophyceae</taxon>
        <taxon>Prorocentrales</taxon>
        <taxon>Prorocentraceae</taxon>
        <taxon>Prorocentrum</taxon>
    </lineage>
</organism>
<keyword evidence="1" id="KW-0732">Signal</keyword>
<sequence length="72" mass="8132">PGSLRGRSVAQLAVILLDHGIVLVAVERLARRGTVEDEGMHLFPGPETFRLRRGDRLFCIARTQRELHQVIM</sequence>
<accession>A0ABN9Y9P3</accession>
<protein>
    <submittedName>
        <fullName evidence="2">Uncharacterized protein</fullName>
    </submittedName>
</protein>
<feature type="chain" id="PRO_5045984787" evidence="1">
    <location>
        <begin position="25"/>
        <end position="72"/>
    </location>
</feature>
<evidence type="ECO:0000256" key="1">
    <source>
        <dbReference type="SAM" id="SignalP"/>
    </source>
</evidence>
<proteinExistence type="predicted"/>
<dbReference type="EMBL" id="CAUYUJ010021947">
    <property type="protein sequence ID" value="CAK0908037.1"/>
    <property type="molecule type" value="Genomic_DNA"/>
</dbReference>
<dbReference type="Proteomes" id="UP001189429">
    <property type="component" value="Unassembled WGS sequence"/>
</dbReference>
<comment type="caution">
    <text evidence="2">The sequence shown here is derived from an EMBL/GenBank/DDBJ whole genome shotgun (WGS) entry which is preliminary data.</text>
</comment>